<dbReference type="GO" id="GO:0016787">
    <property type="term" value="F:hydrolase activity"/>
    <property type="evidence" value="ECO:0007669"/>
    <property type="project" value="UniProtKB-KW"/>
</dbReference>
<dbReference type="RefSeq" id="WP_247630873.1">
    <property type="nucleotide sequence ID" value="NZ_JAHWXN010000002.1"/>
</dbReference>
<organism evidence="4 5">
    <name type="scientific">Microbacterium croceum</name>
    <dbReference type="NCBI Taxonomy" id="2851645"/>
    <lineage>
        <taxon>Bacteria</taxon>
        <taxon>Bacillati</taxon>
        <taxon>Actinomycetota</taxon>
        <taxon>Actinomycetes</taxon>
        <taxon>Micrococcales</taxon>
        <taxon>Microbacteriaceae</taxon>
        <taxon>Microbacterium</taxon>
    </lineage>
</organism>
<comment type="caution">
    <text evidence="4">The sequence shown here is derived from an EMBL/GenBank/DDBJ whole genome shotgun (WGS) entry which is preliminary data.</text>
</comment>
<keyword evidence="2" id="KW-0326">Glycosidase</keyword>
<keyword evidence="1 4" id="KW-0378">Hydrolase</keyword>
<dbReference type="EMBL" id="JAHWXN010000002">
    <property type="protein sequence ID" value="MCK2037475.1"/>
    <property type="molecule type" value="Genomic_DNA"/>
</dbReference>
<protein>
    <submittedName>
        <fullName evidence="4">Nucleoside hydrolase</fullName>
    </submittedName>
</protein>
<gene>
    <name evidence="4" type="ORF">KZC51_15180</name>
</gene>
<dbReference type="Pfam" id="PF01156">
    <property type="entry name" value="IU_nuc_hydro"/>
    <property type="match status" value="1"/>
</dbReference>
<sequence length="307" mass="32887">MNRSEPSTTPPRRKALISTDAANEADDQFAVAHALLSPVLEVRGLLPAHFGRNGSRAASRAEVDRLCDLMSVGDSIAIADGADGALPDTQTPRSSAASQLIIDEAHSDERRLCIAVLGPLTDVASALLEDPSLVATDPLVVWVGGPPYEGLAGYSPEFNLVNDVPAAEVVLASGVEVWQIPMPVYTMVGVGHAELRERLSGTSALGDYLVDQLIEFNETVSYGPLDFRSLGDSPAIGALLNPLGARWSLRPPPRFTADAQIDGVLDEHRRIRVCEGVDTRWLIEDMFAKLRAWGDAESSLTLDGSRL</sequence>
<keyword evidence="5" id="KW-1185">Reference proteome</keyword>
<dbReference type="SUPFAM" id="SSF53590">
    <property type="entry name" value="Nucleoside hydrolase"/>
    <property type="match status" value="1"/>
</dbReference>
<evidence type="ECO:0000256" key="2">
    <source>
        <dbReference type="ARBA" id="ARBA00023295"/>
    </source>
</evidence>
<evidence type="ECO:0000313" key="5">
    <source>
        <dbReference type="Proteomes" id="UP001300096"/>
    </source>
</evidence>
<evidence type="ECO:0000256" key="1">
    <source>
        <dbReference type="ARBA" id="ARBA00022801"/>
    </source>
</evidence>
<dbReference type="InterPro" id="IPR023186">
    <property type="entry name" value="IUNH"/>
</dbReference>
<evidence type="ECO:0000313" key="4">
    <source>
        <dbReference type="EMBL" id="MCK2037475.1"/>
    </source>
</evidence>
<proteinExistence type="predicted"/>
<dbReference type="InterPro" id="IPR036452">
    <property type="entry name" value="Ribo_hydro-like"/>
</dbReference>
<dbReference type="PANTHER" id="PTHR12304">
    <property type="entry name" value="INOSINE-URIDINE PREFERRING NUCLEOSIDE HYDROLASE"/>
    <property type="match status" value="1"/>
</dbReference>
<feature type="domain" description="Inosine/uridine-preferring nucleoside hydrolase" evidence="3">
    <location>
        <begin position="17"/>
        <end position="248"/>
    </location>
</feature>
<accession>A0ABT0FHE8</accession>
<dbReference type="Gene3D" id="3.90.245.10">
    <property type="entry name" value="Ribonucleoside hydrolase-like"/>
    <property type="match status" value="1"/>
</dbReference>
<dbReference type="Proteomes" id="UP001300096">
    <property type="component" value="Unassembled WGS sequence"/>
</dbReference>
<reference evidence="4 5" key="1">
    <citation type="submission" date="2021-06" db="EMBL/GenBank/DDBJ databases">
        <title>Genome-based taxonomic framework of Microbacterium strains isolated from marine environment, the description of four new species and reclassification of four preexisting species.</title>
        <authorList>
            <person name="Lee S.D."/>
            <person name="Kim S.-M."/>
            <person name="Byeon Y.-S."/>
            <person name="Yang H.L."/>
            <person name="Kim I.S."/>
        </authorList>
    </citation>
    <scope>NUCLEOTIDE SEQUENCE [LARGE SCALE GENOMIC DNA]</scope>
    <source>
        <strain evidence="4 5">SSW1-49</strain>
    </source>
</reference>
<evidence type="ECO:0000259" key="3">
    <source>
        <dbReference type="Pfam" id="PF01156"/>
    </source>
</evidence>
<dbReference type="InterPro" id="IPR001910">
    <property type="entry name" value="Inosine/uridine_hydrolase_dom"/>
</dbReference>
<name>A0ABT0FHE8_9MICO</name>
<dbReference type="PANTHER" id="PTHR12304:SF4">
    <property type="entry name" value="URIDINE NUCLEOSIDASE"/>
    <property type="match status" value="1"/>
</dbReference>